<evidence type="ECO:0000313" key="1">
    <source>
        <dbReference type="EMBL" id="OTG30614.1"/>
    </source>
</evidence>
<name>A0A251V5B0_HELAN</name>
<dbReference type="AlphaFoldDB" id="A0A251V5B0"/>
<protein>
    <submittedName>
        <fullName evidence="1">Uncharacterized protein</fullName>
    </submittedName>
</protein>
<dbReference type="EMBL" id="CM007892">
    <property type="protein sequence ID" value="OTG30614.1"/>
    <property type="molecule type" value="Genomic_DNA"/>
</dbReference>
<proteinExistence type="predicted"/>
<dbReference type="InParanoid" id="A0A251V5B0"/>
<keyword evidence="2" id="KW-1185">Reference proteome</keyword>
<gene>
    <name evidence="1" type="ORF">HannXRQ_Chr03g0066451</name>
</gene>
<accession>A0A251V5B0</accession>
<sequence length="50" mass="5879">MKLRSSPYEKSITKGFQLLKKSFMPSRGKETCYAESKIKKRCRCSFEGKR</sequence>
<evidence type="ECO:0000313" key="2">
    <source>
        <dbReference type="Proteomes" id="UP000215914"/>
    </source>
</evidence>
<dbReference type="Proteomes" id="UP000215914">
    <property type="component" value="Chromosome 3"/>
</dbReference>
<reference evidence="2" key="1">
    <citation type="journal article" date="2017" name="Nature">
        <title>The sunflower genome provides insights into oil metabolism, flowering and Asterid evolution.</title>
        <authorList>
            <person name="Badouin H."/>
            <person name="Gouzy J."/>
            <person name="Grassa C.J."/>
            <person name="Murat F."/>
            <person name="Staton S.E."/>
            <person name="Cottret L."/>
            <person name="Lelandais-Briere C."/>
            <person name="Owens G.L."/>
            <person name="Carrere S."/>
            <person name="Mayjonade B."/>
            <person name="Legrand L."/>
            <person name="Gill N."/>
            <person name="Kane N.C."/>
            <person name="Bowers J.E."/>
            <person name="Hubner S."/>
            <person name="Bellec A."/>
            <person name="Berard A."/>
            <person name="Berges H."/>
            <person name="Blanchet N."/>
            <person name="Boniface M.C."/>
            <person name="Brunel D."/>
            <person name="Catrice O."/>
            <person name="Chaidir N."/>
            <person name="Claudel C."/>
            <person name="Donnadieu C."/>
            <person name="Faraut T."/>
            <person name="Fievet G."/>
            <person name="Helmstetter N."/>
            <person name="King M."/>
            <person name="Knapp S.J."/>
            <person name="Lai Z."/>
            <person name="Le Paslier M.C."/>
            <person name="Lippi Y."/>
            <person name="Lorenzon L."/>
            <person name="Mandel J.R."/>
            <person name="Marage G."/>
            <person name="Marchand G."/>
            <person name="Marquand E."/>
            <person name="Bret-Mestries E."/>
            <person name="Morien E."/>
            <person name="Nambeesan S."/>
            <person name="Nguyen T."/>
            <person name="Pegot-Espagnet P."/>
            <person name="Pouilly N."/>
            <person name="Raftis F."/>
            <person name="Sallet E."/>
            <person name="Schiex T."/>
            <person name="Thomas J."/>
            <person name="Vandecasteele C."/>
            <person name="Vares D."/>
            <person name="Vear F."/>
            <person name="Vautrin S."/>
            <person name="Crespi M."/>
            <person name="Mangin B."/>
            <person name="Burke J.M."/>
            <person name="Salse J."/>
            <person name="Munos S."/>
            <person name="Vincourt P."/>
            <person name="Rieseberg L.H."/>
            <person name="Langlade N.B."/>
        </authorList>
    </citation>
    <scope>NUCLEOTIDE SEQUENCE [LARGE SCALE GENOMIC DNA]</scope>
    <source>
        <strain evidence="2">cv. SF193</strain>
    </source>
</reference>
<organism evidence="1 2">
    <name type="scientific">Helianthus annuus</name>
    <name type="common">Common sunflower</name>
    <dbReference type="NCBI Taxonomy" id="4232"/>
    <lineage>
        <taxon>Eukaryota</taxon>
        <taxon>Viridiplantae</taxon>
        <taxon>Streptophyta</taxon>
        <taxon>Embryophyta</taxon>
        <taxon>Tracheophyta</taxon>
        <taxon>Spermatophyta</taxon>
        <taxon>Magnoliopsida</taxon>
        <taxon>eudicotyledons</taxon>
        <taxon>Gunneridae</taxon>
        <taxon>Pentapetalae</taxon>
        <taxon>asterids</taxon>
        <taxon>campanulids</taxon>
        <taxon>Asterales</taxon>
        <taxon>Asteraceae</taxon>
        <taxon>Asteroideae</taxon>
        <taxon>Heliantheae alliance</taxon>
        <taxon>Heliantheae</taxon>
        <taxon>Helianthus</taxon>
    </lineage>
</organism>